<dbReference type="SMART" id="SM00066">
    <property type="entry name" value="GAL4"/>
    <property type="match status" value="1"/>
</dbReference>
<comment type="caution">
    <text evidence="3">The sequence shown here is derived from an EMBL/GenBank/DDBJ whole genome shotgun (WGS) entry which is preliminary data.</text>
</comment>
<feature type="domain" description="Zn(2)-C6 fungal-type" evidence="2">
    <location>
        <begin position="7"/>
        <end position="36"/>
    </location>
</feature>
<dbReference type="PANTHER" id="PTHR31668">
    <property type="entry name" value="GLUCOSE TRANSPORT TRANSCRIPTION REGULATOR RGT1-RELATED-RELATED"/>
    <property type="match status" value="1"/>
</dbReference>
<dbReference type="PROSITE" id="PS50048">
    <property type="entry name" value="ZN2_CY6_FUNGAL_2"/>
    <property type="match status" value="1"/>
</dbReference>
<dbReference type="GeneID" id="95984456"/>
<dbReference type="PROSITE" id="PS00463">
    <property type="entry name" value="ZN2_CY6_FUNGAL_1"/>
    <property type="match status" value="1"/>
</dbReference>
<gene>
    <name evidence="3" type="ORF">Q8F55_003413</name>
</gene>
<dbReference type="CDD" id="cd12148">
    <property type="entry name" value="fungal_TF_MHR"/>
    <property type="match status" value="1"/>
</dbReference>
<dbReference type="PANTHER" id="PTHR31668:SF30">
    <property type="entry name" value="ZN(II)2CYS6 TRANSCRIPTION FACTOR (EUROFUNG)"/>
    <property type="match status" value="1"/>
</dbReference>
<dbReference type="Proteomes" id="UP001565368">
    <property type="component" value="Unassembled WGS sequence"/>
</dbReference>
<dbReference type="InterPro" id="IPR036864">
    <property type="entry name" value="Zn2-C6_fun-type_DNA-bd_sf"/>
</dbReference>
<reference evidence="3 4" key="1">
    <citation type="submission" date="2023-08" db="EMBL/GenBank/DDBJ databases">
        <title>Annotated Genome Sequence of Vanrija albida AlHP1.</title>
        <authorList>
            <person name="Herzog R."/>
        </authorList>
    </citation>
    <scope>NUCLEOTIDE SEQUENCE [LARGE SCALE GENOMIC DNA]</scope>
    <source>
        <strain evidence="3 4">AlHP1</strain>
    </source>
</reference>
<protein>
    <recommendedName>
        <fullName evidence="2">Zn(2)-C6 fungal-type domain-containing protein</fullName>
    </recommendedName>
</protein>
<name>A0ABR3Q455_9TREE</name>
<dbReference type="InterPro" id="IPR050797">
    <property type="entry name" value="Carb_Metab_Trans_Reg"/>
</dbReference>
<dbReference type="EMBL" id="JBBXJM010000003">
    <property type="protein sequence ID" value="KAL1409430.1"/>
    <property type="molecule type" value="Genomic_DNA"/>
</dbReference>
<organism evidence="3 4">
    <name type="scientific">Vanrija albida</name>
    <dbReference type="NCBI Taxonomy" id="181172"/>
    <lineage>
        <taxon>Eukaryota</taxon>
        <taxon>Fungi</taxon>
        <taxon>Dikarya</taxon>
        <taxon>Basidiomycota</taxon>
        <taxon>Agaricomycotina</taxon>
        <taxon>Tremellomycetes</taxon>
        <taxon>Trichosporonales</taxon>
        <taxon>Trichosporonaceae</taxon>
        <taxon>Vanrija</taxon>
    </lineage>
</organism>
<dbReference type="Gene3D" id="4.10.240.10">
    <property type="entry name" value="Zn(2)-C6 fungal-type DNA-binding domain"/>
    <property type="match status" value="1"/>
</dbReference>
<accession>A0ABR3Q455</accession>
<proteinExistence type="predicted"/>
<keyword evidence="4" id="KW-1185">Reference proteome</keyword>
<evidence type="ECO:0000259" key="2">
    <source>
        <dbReference type="PROSITE" id="PS50048"/>
    </source>
</evidence>
<dbReference type="SUPFAM" id="SSF57701">
    <property type="entry name" value="Zn2/Cys6 DNA-binding domain"/>
    <property type="match status" value="1"/>
</dbReference>
<dbReference type="RefSeq" id="XP_069209374.1">
    <property type="nucleotide sequence ID" value="XM_069351956.1"/>
</dbReference>
<evidence type="ECO:0000256" key="1">
    <source>
        <dbReference type="ARBA" id="ARBA00023242"/>
    </source>
</evidence>
<dbReference type="InterPro" id="IPR001138">
    <property type="entry name" value="Zn2Cys6_DnaBD"/>
</dbReference>
<keyword evidence="1" id="KW-0539">Nucleus</keyword>
<dbReference type="Pfam" id="PF00172">
    <property type="entry name" value="Zn_clus"/>
    <property type="match status" value="1"/>
</dbReference>
<sequence length="545" mass="59266">MSVVSKACDACRVRRTKCDGHQPCLKCKTSDIGCTYALSRKKRGPRGKTVTMLQEVFGSGAGATASVSTVEAGTDSNAEAGPSHVPTATISPISSSSDPWLSALEHGNSLQLVTSNSPRSSLQLVTSHSPLSLAPFALPPAVLSPSPDHPFGHAFHARAHIIELMEARISSLLHAFFSHMHTIWPVVDGISVLKRFGHKEHLYNESFAALVLSMCSLALFLPFEAAKAGSSRQADTLVREALALHSSNPELGIRPNLDHISTSLIMSSALRLTHGFNAWYLRRREAYALVELLNLSNPRVYDRFTEAEKSTAIQLIWHLSSGDRSNALILPKLEGSLPHFRPLIAIRGKVTHLLSIMSAEWASSTAVAQIEPTTRVFEILDQGLVECIRGACGEVEPCTFDADAAMEYHRTLDAVTSGHLSPVQAADFLLTRLWLHAEIWRACTSHSVLQFEPEHRELRIEYPVEVLGRTVRVINGLPPGAVSGNGPAMGQKLKNIVAAAQAVLALPNPPASFQGVSSHDEAMEMVARVLEVASPLTSLRWIRWE</sequence>
<evidence type="ECO:0000313" key="3">
    <source>
        <dbReference type="EMBL" id="KAL1409430.1"/>
    </source>
</evidence>
<dbReference type="CDD" id="cd00067">
    <property type="entry name" value="GAL4"/>
    <property type="match status" value="1"/>
</dbReference>
<evidence type="ECO:0000313" key="4">
    <source>
        <dbReference type="Proteomes" id="UP001565368"/>
    </source>
</evidence>